<evidence type="ECO:0000256" key="3">
    <source>
        <dbReference type="ARBA" id="ARBA00022670"/>
    </source>
</evidence>
<dbReference type="AlphaFoldDB" id="A0AAN9UML4"/>
<feature type="compositionally biased region" description="Basic residues" evidence="6">
    <location>
        <begin position="893"/>
        <end position="904"/>
    </location>
</feature>
<sequence>MVPDASSEDELNAPRPTVPQQKPEGQKQIIPERQNKSGKRVAEPDEIGQQPMHLAKRRSDNTSKADMQRTDFSPRATHTTTGHDGLRISKAVCAPTYSYPAEGTMHETMPGASNKPCRLVPVTNRQSCFEVVDEVGTVIPELEWITPNMVKVKKIISNPNSSTVQLTKSQDFSTTFATGVHLSNVMHRNHEEIMKRNTRSYPPTTAPPDDIQVLKQNAMKKMSTRLPRPQEQQSKNTAATKSIREQMQGNVTPKDELLGPKLDPQRNLTPAQEKQLRDVVEDDNESGQQQRGHGNTEIDARALSRLNGCDVPRSQRSLRSTKPTTRSSPPAPERWTETNRDWSREWKTDLVYERTIVGKGDVERLDEGQLLNDEIISFYIKYLHKQLEQKDEQLASKVYVFNSFFWDKLKAKRGDINYDGVKNWTAKVDLLSFDYIIVPINENAHWYLAIICNAKGLLHKEDANPEAGVAVPKEDRDQAGEVTKTSTDESVSKIALDVSHISIDDESVDSKADQPGEDGKSLTGKGSKASKKGPGPRKYDPRAPKAITLDSLGGPHSSVVTALKRYLQSEIKHKKGLDVEAPVSFGTTAKDIPCQPNFTDCGVYLLGYMQEFMKDPDRFTSRILQSEKRDWDVDAPALRNGIRGLILRLQKEYQDKENLLRRQKALAAKKQAPSRPDASATSASKHSAASEQPAGRPSSLSSASTTHTHKDTSPRAKSSPLHAVDGEATLFRQGKHSSPLSAAETKQEASSSHSDSNGHGTSNNIHNVSMIVNVDESFERNRSESVSNPKVAAPQRPTKRTGNDGSNKRSAAPSRSPRGRYTPHSPESTAATLAAGAFSKSFLEPIPSSPESSDTITNKGNVSRGGVKLYKNLDNKANTVSPFFQKSAPGNRSARKPGHSKKGGTTKVEAISSSDTEDGGKAIPDRKKPSPTIDLTSE</sequence>
<dbReference type="PROSITE" id="PS50600">
    <property type="entry name" value="ULP_PROTEASE"/>
    <property type="match status" value="1"/>
</dbReference>
<evidence type="ECO:0000256" key="5">
    <source>
        <dbReference type="ARBA" id="ARBA00022801"/>
    </source>
</evidence>
<feature type="compositionally biased region" description="Polar residues" evidence="6">
    <location>
        <begin position="849"/>
        <end position="861"/>
    </location>
</feature>
<feature type="compositionally biased region" description="Polar residues" evidence="6">
    <location>
        <begin position="748"/>
        <end position="765"/>
    </location>
</feature>
<dbReference type="Gene3D" id="3.40.395.10">
    <property type="entry name" value="Adenoviral Proteinase, Chain A"/>
    <property type="match status" value="1"/>
</dbReference>
<feature type="region of interest" description="Disordered" evidence="6">
    <location>
        <begin position="505"/>
        <end position="551"/>
    </location>
</feature>
<dbReference type="Pfam" id="PF02902">
    <property type="entry name" value="Peptidase_C48"/>
    <property type="match status" value="1"/>
</dbReference>
<organism evidence="8 9">
    <name type="scientific">Cytospora paraplurivora</name>
    <dbReference type="NCBI Taxonomy" id="2898453"/>
    <lineage>
        <taxon>Eukaryota</taxon>
        <taxon>Fungi</taxon>
        <taxon>Dikarya</taxon>
        <taxon>Ascomycota</taxon>
        <taxon>Pezizomycotina</taxon>
        <taxon>Sordariomycetes</taxon>
        <taxon>Sordariomycetidae</taxon>
        <taxon>Diaporthales</taxon>
        <taxon>Cytosporaceae</taxon>
        <taxon>Cytospora</taxon>
    </lineage>
</organism>
<evidence type="ECO:0000256" key="4">
    <source>
        <dbReference type="ARBA" id="ARBA00022786"/>
    </source>
</evidence>
<name>A0AAN9UML4_9PEZI</name>
<evidence type="ECO:0000259" key="7">
    <source>
        <dbReference type="PROSITE" id="PS50600"/>
    </source>
</evidence>
<feature type="region of interest" description="Disordered" evidence="6">
    <location>
        <begin position="779"/>
        <end position="938"/>
    </location>
</feature>
<dbReference type="InterPro" id="IPR038765">
    <property type="entry name" value="Papain-like_cys_pep_sf"/>
</dbReference>
<evidence type="ECO:0000313" key="8">
    <source>
        <dbReference type="EMBL" id="KAK7749932.1"/>
    </source>
</evidence>
<feature type="region of interest" description="Disordered" evidence="6">
    <location>
        <begin position="734"/>
        <end position="765"/>
    </location>
</feature>
<feature type="region of interest" description="Disordered" evidence="6">
    <location>
        <begin position="1"/>
        <end position="84"/>
    </location>
</feature>
<dbReference type="PANTHER" id="PTHR46896">
    <property type="entry name" value="SENTRIN-SPECIFIC PROTEASE"/>
    <property type="match status" value="1"/>
</dbReference>
<dbReference type="Proteomes" id="UP001320245">
    <property type="component" value="Unassembled WGS sequence"/>
</dbReference>
<comment type="similarity">
    <text evidence="1">Belongs to the peptidase C48 family.</text>
</comment>
<comment type="caution">
    <text evidence="8">The sequence shown here is derived from an EMBL/GenBank/DDBJ whole genome shotgun (WGS) entry which is preliminary data.</text>
</comment>
<keyword evidence="2" id="KW-0597">Phosphoprotein</keyword>
<keyword evidence="5" id="KW-0378">Hydrolase</keyword>
<keyword evidence="4" id="KW-0833">Ubl conjugation pathway</keyword>
<keyword evidence="9" id="KW-1185">Reference proteome</keyword>
<feature type="compositionally biased region" description="Polar residues" evidence="6">
    <location>
        <begin position="314"/>
        <end position="328"/>
    </location>
</feature>
<feature type="compositionally biased region" description="Basic and acidic residues" evidence="6">
    <location>
        <begin position="57"/>
        <end position="69"/>
    </location>
</feature>
<dbReference type="SUPFAM" id="SSF54001">
    <property type="entry name" value="Cysteine proteinases"/>
    <property type="match status" value="1"/>
</dbReference>
<dbReference type="InterPro" id="IPR003653">
    <property type="entry name" value="Peptidase_C48_C"/>
</dbReference>
<feature type="domain" description="Ubiquitin-like protease family profile" evidence="7">
    <location>
        <begin position="355"/>
        <end position="612"/>
    </location>
</feature>
<keyword evidence="3" id="KW-0645">Protease</keyword>
<proteinExistence type="inferred from homology"/>
<accession>A0AAN9UML4</accession>
<feature type="compositionally biased region" description="Polar residues" evidence="6">
    <location>
        <begin position="875"/>
        <end position="890"/>
    </location>
</feature>
<dbReference type="GO" id="GO:0070139">
    <property type="term" value="F:SUMO-specific endopeptidase activity"/>
    <property type="evidence" value="ECO:0007669"/>
    <property type="project" value="TreeGrafter"/>
</dbReference>
<feature type="compositionally biased region" description="Low complexity" evidence="6">
    <location>
        <begin position="678"/>
        <end position="690"/>
    </location>
</feature>
<evidence type="ECO:0000256" key="2">
    <source>
        <dbReference type="ARBA" id="ARBA00022553"/>
    </source>
</evidence>
<dbReference type="EMBL" id="JAJSPL020000001">
    <property type="protein sequence ID" value="KAK7749932.1"/>
    <property type="molecule type" value="Genomic_DNA"/>
</dbReference>
<dbReference type="GO" id="GO:0005634">
    <property type="term" value="C:nucleus"/>
    <property type="evidence" value="ECO:0007669"/>
    <property type="project" value="TreeGrafter"/>
</dbReference>
<gene>
    <name evidence="8" type="ORF">SLS53_000514</name>
</gene>
<dbReference type="GO" id="GO:0005737">
    <property type="term" value="C:cytoplasm"/>
    <property type="evidence" value="ECO:0007669"/>
    <property type="project" value="TreeGrafter"/>
</dbReference>
<feature type="region of interest" description="Disordered" evidence="6">
    <location>
        <begin position="221"/>
        <end position="339"/>
    </location>
</feature>
<feature type="region of interest" description="Disordered" evidence="6">
    <location>
        <begin position="664"/>
        <end position="722"/>
    </location>
</feature>
<evidence type="ECO:0000313" key="9">
    <source>
        <dbReference type="Proteomes" id="UP001320245"/>
    </source>
</evidence>
<dbReference type="InterPro" id="IPR057501">
    <property type="entry name" value="DeUb_enz_PH"/>
</dbReference>
<reference evidence="8 9" key="1">
    <citation type="journal article" date="2023" name="PLoS ONE">
        <title>Cytospora paraplurivora sp. nov. isolated from orchards with fruit tree decline syndrome in Ontario, Canada.</title>
        <authorList>
            <person name="Ilyukhin E."/>
            <person name="Nguyen H.D.T."/>
            <person name="Castle A.J."/>
            <person name="Ellouze W."/>
        </authorList>
    </citation>
    <scope>NUCLEOTIDE SEQUENCE [LARGE SCALE GENOMIC DNA]</scope>
    <source>
        <strain evidence="8 9">FDS-564</strain>
    </source>
</reference>
<feature type="compositionally biased region" description="Basic and acidic residues" evidence="6">
    <location>
        <begin position="918"/>
        <end position="928"/>
    </location>
</feature>
<dbReference type="Pfam" id="PF25424">
    <property type="entry name" value="PH_35"/>
    <property type="match status" value="1"/>
</dbReference>
<dbReference type="InterPro" id="IPR051947">
    <property type="entry name" value="Sentrin-specific_protease"/>
</dbReference>
<dbReference type="GO" id="GO:0006508">
    <property type="term" value="P:proteolysis"/>
    <property type="evidence" value="ECO:0007669"/>
    <property type="project" value="UniProtKB-KW"/>
</dbReference>
<feature type="compositionally biased region" description="Basic and acidic residues" evidence="6">
    <location>
        <begin position="508"/>
        <end position="520"/>
    </location>
</feature>
<evidence type="ECO:0000256" key="1">
    <source>
        <dbReference type="ARBA" id="ARBA00005234"/>
    </source>
</evidence>
<feature type="compositionally biased region" description="Polar residues" evidence="6">
    <location>
        <begin position="230"/>
        <end position="251"/>
    </location>
</feature>
<dbReference type="PANTHER" id="PTHR46896:SF3">
    <property type="entry name" value="FI06413P-RELATED"/>
    <property type="match status" value="1"/>
</dbReference>
<feature type="compositionally biased region" description="Acidic residues" evidence="6">
    <location>
        <begin position="1"/>
        <end position="11"/>
    </location>
</feature>
<dbReference type="GO" id="GO:0016926">
    <property type="term" value="P:protein desumoylation"/>
    <property type="evidence" value="ECO:0007669"/>
    <property type="project" value="TreeGrafter"/>
</dbReference>
<protein>
    <recommendedName>
        <fullName evidence="7">Ubiquitin-like protease family profile domain-containing protein</fullName>
    </recommendedName>
</protein>
<feature type="region of interest" description="Disordered" evidence="6">
    <location>
        <begin position="468"/>
        <end position="490"/>
    </location>
</feature>
<evidence type="ECO:0000256" key="6">
    <source>
        <dbReference type="SAM" id="MobiDB-lite"/>
    </source>
</evidence>